<name>A0A399EP68_9DEIN</name>
<dbReference type="CDD" id="cd13585">
    <property type="entry name" value="PBP2_TMBP_like"/>
    <property type="match status" value="1"/>
</dbReference>
<dbReference type="SUPFAM" id="SSF53850">
    <property type="entry name" value="Periplasmic binding protein-like II"/>
    <property type="match status" value="1"/>
</dbReference>
<sequence length="437" mass="48871">MSKGRLRFWVRLSVGLLAVAWWGLSLAQPNPQPIKLRFVSLAWQTDAIKAVKEVVAEWNSRNPQIQVEYQQVDWGSIQDYLTTSFQAKNVPDVFHYESNPVMDFGNRGFLLDLAPLIPAEMKQDILPGAWKTVTDAKGAVYGVPFLVEPLVVLYNRKLFVEAKVSLPRADDVWTWEDLRRVAKALTKDTNNDGRPEVYGCAIPLRNAGNRILNLSVGFGGDYFARSGNSYSVKVGNEEKQLLSTILAMLYEDKSCTTEALTLGSAEVIPGFLAGKYAMMPGVGAFVRQQIVEKAPKDFQWGVLPPLKARTQEQGSVSQTLSIPKDSKYPREAMQFIAFALNRANMAKLAAGDWLIPTRASSTKLPPFNTSANGWRTSVEAAKYLTFPLWQQVNGVSEFRSRVLNPKLQLLFANRLSLEDFAKQVEAEGNEIIKKFYP</sequence>
<dbReference type="PANTHER" id="PTHR43649:SF30">
    <property type="entry name" value="ABC TRANSPORTER SUBSTRATE-BINDING PROTEIN"/>
    <property type="match status" value="1"/>
</dbReference>
<dbReference type="RefSeq" id="WP_119279154.1">
    <property type="nucleotide sequence ID" value="NZ_QWLA01000060.1"/>
</dbReference>
<dbReference type="PANTHER" id="PTHR43649">
    <property type="entry name" value="ARABINOSE-BINDING PROTEIN-RELATED"/>
    <property type="match status" value="1"/>
</dbReference>
<dbReference type="AlphaFoldDB" id="A0A399EP68"/>
<dbReference type="EMBL" id="QWLA01000060">
    <property type="protein sequence ID" value="RIH84282.1"/>
    <property type="molecule type" value="Genomic_DNA"/>
</dbReference>
<dbReference type="InterPro" id="IPR050490">
    <property type="entry name" value="Bact_solute-bd_prot1"/>
</dbReference>
<gene>
    <name evidence="1" type="primary">yesO</name>
    <name evidence="1" type="ORF">Mrose_02713</name>
</gene>
<proteinExistence type="predicted"/>
<dbReference type="Proteomes" id="UP000265341">
    <property type="component" value="Unassembled WGS sequence"/>
</dbReference>
<reference evidence="1 2" key="1">
    <citation type="submission" date="2018-08" db="EMBL/GenBank/DDBJ databases">
        <title>Meiothermus roseus NBRC 110900 genome sequencing project.</title>
        <authorList>
            <person name="Da Costa M.S."/>
            <person name="Albuquerque L."/>
            <person name="Raposo P."/>
            <person name="Froufe H.J.C."/>
            <person name="Barroso C.S."/>
            <person name="Egas C."/>
        </authorList>
    </citation>
    <scope>NUCLEOTIDE SEQUENCE [LARGE SCALE GENOMIC DNA]</scope>
    <source>
        <strain evidence="1 2">NBRC 110900</strain>
    </source>
</reference>
<dbReference type="InterPro" id="IPR006059">
    <property type="entry name" value="SBP"/>
</dbReference>
<accession>A0A399EP68</accession>
<evidence type="ECO:0000313" key="2">
    <source>
        <dbReference type="Proteomes" id="UP000265341"/>
    </source>
</evidence>
<dbReference type="OrthoDB" id="42940at2"/>
<dbReference type="Pfam" id="PF01547">
    <property type="entry name" value="SBP_bac_1"/>
    <property type="match status" value="1"/>
</dbReference>
<keyword evidence="2" id="KW-1185">Reference proteome</keyword>
<protein>
    <submittedName>
        <fullName evidence="1">Putative ABC transporter substrate-binding protein YesO</fullName>
    </submittedName>
</protein>
<dbReference type="Gene3D" id="3.40.190.10">
    <property type="entry name" value="Periplasmic binding protein-like II"/>
    <property type="match status" value="1"/>
</dbReference>
<evidence type="ECO:0000313" key="1">
    <source>
        <dbReference type="EMBL" id="RIH84282.1"/>
    </source>
</evidence>
<organism evidence="1 2">
    <name type="scientific">Calidithermus roseus</name>
    <dbReference type="NCBI Taxonomy" id="1644118"/>
    <lineage>
        <taxon>Bacteria</taxon>
        <taxon>Thermotogati</taxon>
        <taxon>Deinococcota</taxon>
        <taxon>Deinococci</taxon>
        <taxon>Thermales</taxon>
        <taxon>Thermaceae</taxon>
        <taxon>Calidithermus</taxon>
    </lineage>
</organism>
<comment type="caution">
    <text evidence="1">The sequence shown here is derived from an EMBL/GenBank/DDBJ whole genome shotgun (WGS) entry which is preliminary data.</text>
</comment>